<protein>
    <recommendedName>
        <fullName evidence="3">Dockerin domain-containing protein</fullName>
    </recommendedName>
</protein>
<dbReference type="Gene3D" id="1.50.10.20">
    <property type="match status" value="1"/>
</dbReference>
<dbReference type="Gene3D" id="1.10.1330.10">
    <property type="entry name" value="Dockerin domain"/>
    <property type="match status" value="1"/>
</dbReference>
<dbReference type="CDD" id="cd00688">
    <property type="entry name" value="ISOPREN_C2_like"/>
    <property type="match status" value="1"/>
</dbReference>
<dbReference type="SUPFAM" id="SSF63446">
    <property type="entry name" value="Type I dockerin domain"/>
    <property type="match status" value="1"/>
</dbReference>
<name>A0A8B3S3T9_9EURY</name>
<dbReference type="EMBL" id="RPGO01000004">
    <property type="protein sequence ID" value="RZB32934.1"/>
    <property type="molecule type" value="Genomic_DNA"/>
</dbReference>
<evidence type="ECO:0000313" key="2">
    <source>
        <dbReference type="Proteomes" id="UP000291831"/>
    </source>
</evidence>
<gene>
    <name evidence="1" type="ORF">AEth_00280</name>
</gene>
<dbReference type="InterPro" id="IPR008979">
    <property type="entry name" value="Galactose-bd-like_sf"/>
</dbReference>
<comment type="caution">
    <text evidence="1">The sequence shown here is derived from an EMBL/GenBank/DDBJ whole genome shotgun (WGS) entry which is preliminary data.</text>
</comment>
<accession>A0A8B3S3T9</accession>
<dbReference type="AlphaFoldDB" id="A0A8B3S3T9"/>
<proteinExistence type="predicted"/>
<dbReference type="SUPFAM" id="SSF48239">
    <property type="entry name" value="Terpenoid cyclases/Protein prenyltransferases"/>
    <property type="match status" value="1"/>
</dbReference>
<dbReference type="Proteomes" id="UP000291831">
    <property type="component" value="Unassembled WGS sequence"/>
</dbReference>
<dbReference type="InterPro" id="IPR008930">
    <property type="entry name" value="Terpenoid_cyclase/PrenylTrfase"/>
</dbReference>
<sequence length="604" mass="67309">MVVVLVFAVLFAMLAFISAGIGIASAVTIPDKPSLIQTDNKILTNCSPGWHGTVILDCEDLGNWSLESDTSSNGNLELVPGFIGNAVQLNWDIGTGDWVQGKYTFTKPIDLSNYDIFGVSFHGSDSTPNRVCLMFADTNDVFYGCNFDEINGIDRWMENIAVPRKLFYKFWGGNTADAEIDWSNIKRFFFVVKRPGGGSGQLTIDHLQADNVQQWNRQDKYHASTGDSNAARDAVDYILSQQKDTGLFISWKGEPSPKAWLYDQALVLRVLTREGIWLNGNPINNEALKADKLVDFISNQQMEDGHWPRGWDPETGAILSYDEWVGDQAWMTFALQIYRLKSGNDSVEPIINDAVEWLKEKINMNTGKVVDSTEGNVDVWWAMTATENIEEAERIKEYLLSIWDHDLKYWPRGFNDPVVAIDCQTWLFHFARSHWVNEKEKGIEALSFARKTLVTTDENDTICGFDGMGPVSVWCEGTAQYVAAGGEDSQFFLNNLMSIQNPDGSLPGCPDTKTWTGCFGWLSPWSGLAPTAWFYFAITGDPFHLNLEGDLNHDNEITPVDAVIALKLSVSGEYDPIGDVDDDSQITSLDALMILQTAAGVVSL</sequence>
<dbReference type="SUPFAM" id="SSF49785">
    <property type="entry name" value="Galactose-binding domain-like"/>
    <property type="match status" value="1"/>
</dbReference>
<reference evidence="2" key="1">
    <citation type="submission" date="2019-01" db="EMBL/GenBank/DDBJ databases">
        <title>Anaerobic oxidation of ethane by archaea from a marine hydrocarbon seep.</title>
        <authorList>
            <person name="Musat F."/>
        </authorList>
    </citation>
    <scope>NUCLEOTIDE SEQUENCE [LARGE SCALE GENOMIC DNA]</scope>
</reference>
<evidence type="ECO:0000313" key="1">
    <source>
        <dbReference type="EMBL" id="RZB32934.1"/>
    </source>
</evidence>
<organism evidence="1 2">
    <name type="scientific">Candidatus Argoarchaeum ethanivorans</name>
    <dbReference type="NCBI Taxonomy" id="2608793"/>
    <lineage>
        <taxon>Archaea</taxon>
        <taxon>Methanobacteriati</taxon>
        <taxon>Methanobacteriota</taxon>
        <taxon>Stenosarchaea group</taxon>
        <taxon>Methanomicrobia</taxon>
        <taxon>Methanosarcinales</taxon>
        <taxon>Methanosarcinales incertae sedis</taxon>
        <taxon>GOM Arc I cluster</taxon>
        <taxon>Candidatus Argoarchaeum</taxon>
    </lineage>
</organism>
<dbReference type="InterPro" id="IPR036439">
    <property type="entry name" value="Dockerin_dom_sf"/>
</dbReference>
<evidence type="ECO:0008006" key="3">
    <source>
        <dbReference type="Google" id="ProtNLM"/>
    </source>
</evidence>
<dbReference type="GO" id="GO:0000272">
    <property type="term" value="P:polysaccharide catabolic process"/>
    <property type="evidence" value="ECO:0007669"/>
    <property type="project" value="InterPro"/>
</dbReference>